<dbReference type="InterPro" id="IPR007525">
    <property type="entry name" value="FrhB_FdhB_C"/>
</dbReference>
<organism evidence="2 3">
    <name type="scientific">Balnearium lithotrophicum</name>
    <dbReference type="NCBI Taxonomy" id="223788"/>
    <lineage>
        <taxon>Bacteria</taxon>
        <taxon>Pseudomonadati</taxon>
        <taxon>Aquificota</taxon>
        <taxon>Aquificia</taxon>
        <taxon>Desulfurobacteriales</taxon>
        <taxon>Desulfurobacteriaceae</taxon>
        <taxon>Balnearium</taxon>
    </lineage>
</organism>
<sequence>MLFLDEKFLIGKYRKVFEVTSERGNPLEEFLKLMFLENLIDGLLTCSEDGFKPELILSKEKVKVPKKNACFGINSFLKKAVQKYSLSKLAVLAPSCVFDGINKTQYYGIGCNWTKTAIAIKIGILCPGNLKSSSFEAELLDISKKSGKVERIFFEGDHLFYEVEGEDVEVPIEIHHRYMNSACRYCLNLSAKGSDITYVPIKEENRALFIVRSERGWSTIGKLQMKYPGLILFKKAEKKLVDGILEFLRRKVLLNIGDIIDRIELGLPLPKWNDQKLRKFYKIWNSVNFDYEEEVF</sequence>
<dbReference type="Pfam" id="PF04432">
    <property type="entry name" value="FrhB_FdhB_C"/>
    <property type="match status" value="1"/>
</dbReference>
<dbReference type="GO" id="GO:0052592">
    <property type="term" value="F:oxidoreductase activity, acting on CH or CH2 groups, with an iron-sulfur protein as acceptor"/>
    <property type="evidence" value="ECO:0007669"/>
    <property type="project" value="TreeGrafter"/>
</dbReference>
<dbReference type="PANTHER" id="PTHR31332">
    <property type="entry name" value="7-HYDROXYMETHYL CHLOROPHYLL A REDUCTASE, CHLOROPLASTIC"/>
    <property type="match status" value="1"/>
</dbReference>
<dbReference type="AlphaFoldDB" id="A0A521DA85"/>
<keyword evidence="3" id="KW-1185">Reference proteome</keyword>
<name>A0A521DA85_9BACT</name>
<protein>
    <submittedName>
        <fullName evidence="2">Coenzyme F420-reducing hydrogenase, beta subunit</fullName>
    </submittedName>
</protein>
<evidence type="ECO:0000313" key="3">
    <source>
        <dbReference type="Proteomes" id="UP000317315"/>
    </source>
</evidence>
<dbReference type="RefSeq" id="WP_142935903.1">
    <property type="nucleotide sequence ID" value="NZ_FXTM01000019.1"/>
</dbReference>
<dbReference type="Proteomes" id="UP000317315">
    <property type="component" value="Unassembled WGS sequence"/>
</dbReference>
<evidence type="ECO:0000259" key="1">
    <source>
        <dbReference type="Pfam" id="PF04432"/>
    </source>
</evidence>
<dbReference type="OrthoDB" id="11063at2"/>
<gene>
    <name evidence="2" type="ORF">SAMN06269117_1194</name>
</gene>
<dbReference type="InterPro" id="IPR045220">
    <property type="entry name" value="FRHB/FDHB/HCAR-like"/>
</dbReference>
<dbReference type="EMBL" id="FXTM01000019">
    <property type="protein sequence ID" value="SMO68617.1"/>
    <property type="molecule type" value="Genomic_DNA"/>
</dbReference>
<accession>A0A521DA85</accession>
<proteinExistence type="predicted"/>
<reference evidence="2 3" key="1">
    <citation type="submission" date="2017-05" db="EMBL/GenBank/DDBJ databases">
        <authorList>
            <person name="Varghese N."/>
            <person name="Submissions S."/>
        </authorList>
    </citation>
    <scope>NUCLEOTIDE SEQUENCE [LARGE SCALE GENOMIC DNA]</scope>
    <source>
        <strain evidence="2 3">DSM 16304</strain>
    </source>
</reference>
<dbReference type="PANTHER" id="PTHR31332:SF0">
    <property type="entry name" value="7-HYDROXYMETHYL CHLOROPHYLL A REDUCTASE, CHLOROPLASTIC"/>
    <property type="match status" value="1"/>
</dbReference>
<evidence type="ECO:0000313" key="2">
    <source>
        <dbReference type="EMBL" id="SMO68617.1"/>
    </source>
</evidence>
<feature type="domain" description="Coenzyme F420 hydrogenase/dehydrogenase beta subunit C-terminal" evidence="1">
    <location>
        <begin position="87"/>
        <end position="220"/>
    </location>
</feature>